<keyword evidence="1" id="KW-0472">Membrane</keyword>
<dbReference type="EMBL" id="JAUESC010000003">
    <property type="protein sequence ID" value="KAK0599823.1"/>
    <property type="molecule type" value="Genomic_DNA"/>
</dbReference>
<dbReference type="Proteomes" id="UP001168877">
    <property type="component" value="Unassembled WGS sequence"/>
</dbReference>
<evidence type="ECO:0000256" key="1">
    <source>
        <dbReference type="SAM" id="Phobius"/>
    </source>
</evidence>
<sequence length="113" mass="13514">MLHPIYYWLTVLLLLDVCSLIIYVVDLVILRLKKKNSGREREREREREQNRTEFEEEGKFVIFFIHFFFKPLWTLTKRSGNAWAVWRRVMVMVTMARATAPKLQPNSPSSIGR</sequence>
<reference evidence="2" key="2">
    <citation type="submission" date="2023-06" db="EMBL/GenBank/DDBJ databases">
        <authorList>
            <person name="Swenson N.G."/>
            <person name="Wegrzyn J.L."/>
            <person name="Mcevoy S.L."/>
        </authorList>
    </citation>
    <scope>NUCLEOTIDE SEQUENCE</scope>
    <source>
        <strain evidence="2">NS2018</strain>
        <tissue evidence="2">Leaf</tissue>
    </source>
</reference>
<organism evidence="2 3">
    <name type="scientific">Acer saccharum</name>
    <name type="common">Sugar maple</name>
    <dbReference type="NCBI Taxonomy" id="4024"/>
    <lineage>
        <taxon>Eukaryota</taxon>
        <taxon>Viridiplantae</taxon>
        <taxon>Streptophyta</taxon>
        <taxon>Embryophyta</taxon>
        <taxon>Tracheophyta</taxon>
        <taxon>Spermatophyta</taxon>
        <taxon>Magnoliopsida</taxon>
        <taxon>eudicotyledons</taxon>
        <taxon>Gunneridae</taxon>
        <taxon>Pentapetalae</taxon>
        <taxon>rosids</taxon>
        <taxon>malvids</taxon>
        <taxon>Sapindales</taxon>
        <taxon>Sapindaceae</taxon>
        <taxon>Hippocastanoideae</taxon>
        <taxon>Acereae</taxon>
        <taxon>Acer</taxon>
    </lineage>
</organism>
<proteinExistence type="predicted"/>
<keyword evidence="1" id="KW-0812">Transmembrane</keyword>
<dbReference type="AlphaFoldDB" id="A0AA39T224"/>
<name>A0AA39T224_ACESA</name>
<gene>
    <name evidence="2" type="ORF">LWI29_008969</name>
</gene>
<evidence type="ECO:0000313" key="3">
    <source>
        <dbReference type="Proteomes" id="UP001168877"/>
    </source>
</evidence>
<keyword evidence="3" id="KW-1185">Reference proteome</keyword>
<accession>A0AA39T224</accession>
<protein>
    <submittedName>
        <fullName evidence="2">Uncharacterized protein</fullName>
    </submittedName>
</protein>
<feature type="transmembrane region" description="Helical" evidence="1">
    <location>
        <begin position="6"/>
        <end position="30"/>
    </location>
</feature>
<evidence type="ECO:0000313" key="2">
    <source>
        <dbReference type="EMBL" id="KAK0599823.1"/>
    </source>
</evidence>
<keyword evidence="1" id="KW-1133">Transmembrane helix</keyword>
<reference evidence="2" key="1">
    <citation type="journal article" date="2022" name="Plant J.">
        <title>Strategies of tolerance reflected in two North American maple genomes.</title>
        <authorList>
            <person name="McEvoy S.L."/>
            <person name="Sezen U.U."/>
            <person name="Trouern-Trend A."/>
            <person name="McMahon S.M."/>
            <person name="Schaberg P.G."/>
            <person name="Yang J."/>
            <person name="Wegrzyn J.L."/>
            <person name="Swenson N.G."/>
        </authorList>
    </citation>
    <scope>NUCLEOTIDE SEQUENCE</scope>
    <source>
        <strain evidence="2">NS2018</strain>
    </source>
</reference>
<comment type="caution">
    <text evidence="2">The sequence shown here is derived from an EMBL/GenBank/DDBJ whole genome shotgun (WGS) entry which is preliminary data.</text>
</comment>